<dbReference type="SUPFAM" id="SSF49899">
    <property type="entry name" value="Concanavalin A-like lectins/glucanases"/>
    <property type="match status" value="1"/>
</dbReference>
<dbReference type="InterPro" id="IPR050143">
    <property type="entry name" value="TRIM/RBCC"/>
</dbReference>
<protein>
    <recommendedName>
        <fullName evidence="2">B30.2/SPRY domain-containing protein</fullName>
    </recommendedName>
</protein>
<evidence type="ECO:0000313" key="4">
    <source>
        <dbReference type="Proteomes" id="UP001066276"/>
    </source>
</evidence>
<dbReference type="InterPro" id="IPR003877">
    <property type="entry name" value="SPRY_dom"/>
</dbReference>
<dbReference type="Gene3D" id="2.60.120.920">
    <property type="match status" value="1"/>
</dbReference>
<organism evidence="3 4">
    <name type="scientific">Pleurodeles waltl</name>
    <name type="common">Iberian ribbed newt</name>
    <dbReference type="NCBI Taxonomy" id="8319"/>
    <lineage>
        <taxon>Eukaryota</taxon>
        <taxon>Metazoa</taxon>
        <taxon>Chordata</taxon>
        <taxon>Craniata</taxon>
        <taxon>Vertebrata</taxon>
        <taxon>Euteleostomi</taxon>
        <taxon>Amphibia</taxon>
        <taxon>Batrachia</taxon>
        <taxon>Caudata</taxon>
        <taxon>Salamandroidea</taxon>
        <taxon>Salamandridae</taxon>
        <taxon>Pleurodelinae</taxon>
        <taxon>Pleurodeles</taxon>
    </lineage>
</organism>
<dbReference type="SMART" id="SM00449">
    <property type="entry name" value="SPRY"/>
    <property type="match status" value="1"/>
</dbReference>
<dbReference type="Pfam" id="PF13765">
    <property type="entry name" value="PRY"/>
    <property type="match status" value="1"/>
</dbReference>
<dbReference type="EMBL" id="JANPWB010000001">
    <property type="protein sequence ID" value="KAJ1212343.1"/>
    <property type="molecule type" value="Genomic_DNA"/>
</dbReference>
<dbReference type="InterPro" id="IPR013320">
    <property type="entry name" value="ConA-like_dom_sf"/>
</dbReference>
<dbReference type="InterPro" id="IPR003879">
    <property type="entry name" value="Butyrophylin_SPRY"/>
</dbReference>
<proteinExistence type="predicted"/>
<sequence>MCSGCLLLVHSKRTLSDIIRFLPLSSEAVLLDRNTANPILSISKDGNSVKQGVYQVLPDTPERFNSLPCVLATKGISSGKHYWEVQILDEQCEDCNPSIWIMGVAKKSVKRKGKVYTTSDEGIWVLQWINFYQGGLSVPFDVMSAKTKPNLLGLYLDYEAGSITFYNAGNGKHLYNITDTFGEQVFPIFCTTNSVELKM</sequence>
<dbReference type="PANTHER" id="PTHR24103">
    <property type="entry name" value="E3 UBIQUITIN-PROTEIN LIGASE TRIM"/>
    <property type="match status" value="1"/>
</dbReference>
<dbReference type="AlphaFoldDB" id="A0AAV7WE65"/>
<evidence type="ECO:0000313" key="3">
    <source>
        <dbReference type="EMBL" id="KAJ1212343.1"/>
    </source>
</evidence>
<keyword evidence="1" id="KW-0175">Coiled coil</keyword>
<gene>
    <name evidence="3" type="ORF">NDU88_000007</name>
</gene>
<reference evidence="3" key="1">
    <citation type="journal article" date="2022" name="bioRxiv">
        <title>Sequencing and chromosome-scale assembly of the giantPleurodeles waltlgenome.</title>
        <authorList>
            <person name="Brown T."/>
            <person name="Elewa A."/>
            <person name="Iarovenko S."/>
            <person name="Subramanian E."/>
            <person name="Araus A.J."/>
            <person name="Petzold A."/>
            <person name="Susuki M."/>
            <person name="Suzuki K.-i.T."/>
            <person name="Hayashi T."/>
            <person name="Toyoda A."/>
            <person name="Oliveira C."/>
            <person name="Osipova E."/>
            <person name="Leigh N.D."/>
            <person name="Simon A."/>
            <person name="Yun M.H."/>
        </authorList>
    </citation>
    <scope>NUCLEOTIDE SEQUENCE</scope>
    <source>
        <strain evidence="3">20211129_DDA</strain>
        <tissue evidence="3">Liver</tissue>
    </source>
</reference>
<dbReference type="InterPro" id="IPR006574">
    <property type="entry name" value="PRY"/>
</dbReference>
<evidence type="ECO:0000259" key="2">
    <source>
        <dbReference type="PROSITE" id="PS50188"/>
    </source>
</evidence>
<dbReference type="PROSITE" id="PS50188">
    <property type="entry name" value="B302_SPRY"/>
    <property type="match status" value="1"/>
</dbReference>
<comment type="caution">
    <text evidence="3">The sequence shown here is derived from an EMBL/GenBank/DDBJ whole genome shotgun (WGS) entry which is preliminary data.</text>
</comment>
<dbReference type="Pfam" id="PF00622">
    <property type="entry name" value="SPRY"/>
    <property type="match status" value="1"/>
</dbReference>
<dbReference type="InterPro" id="IPR001870">
    <property type="entry name" value="B30.2/SPRY"/>
</dbReference>
<dbReference type="Proteomes" id="UP001066276">
    <property type="component" value="Chromosome 1_1"/>
</dbReference>
<dbReference type="PRINTS" id="PR01407">
    <property type="entry name" value="BUTYPHLNCDUF"/>
</dbReference>
<feature type="domain" description="B30.2/SPRY" evidence="2">
    <location>
        <begin position="9"/>
        <end position="199"/>
    </location>
</feature>
<keyword evidence="4" id="KW-1185">Reference proteome</keyword>
<dbReference type="InterPro" id="IPR043136">
    <property type="entry name" value="B30.2/SPRY_sf"/>
</dbReference>
<name>A0AAV7WE65_PLEWA</name>
<dbReference type="SMART" id="SM00589">
    <property type="entry name" value="PRY"/>
    <property type="match status" value="1"/>
</dbReference>
<accession>A0AAV7WE65</accession>
<evidence type="ECO:0000256" key="1">
    <source>
        <dbReference type="ARBA" id="ARBA00023054"/>
    </source>
</evidence>